<dbReference type="EMBL" id="MAYS01000002">
    <property type="protein sequence ID" value="OFC63863.1"/>
    <property type="molecule type" value="Genomic_DNA"/>
</dbReference>
<dbReference type="AlphaFoldDB" id="A0A1E7Z507"/>
<dbReference type="Gene3D" id="2.30.30.380">
    <property type="entry name" value="Zn-finger domain of Sec23/24"/>
    <property type="match status" value="1"/>
</dbReference>
<dbReference type="Proteomes" id="UP000243534">
    <property type="component" value="Unassembled WGS sequence"/>
</dbReference>
<evidence type="ECO:0000313" key="5">
    <source>
        <dbReference type="Proteomes" id="UP000244334"/>
    </source>
</evidence>
<accession>A0A1E7Z507</accession>
<feature type="domain" description="Thioredoxin 2 N-terminal" evidence="1">
    <location>
        <begin position="7"/>
        <end position="29"/>
    </location>
</feature>
<evidence type="ECO:0000259" key="1">
    <source>
        <dbReference type="Pfam" id="PF21352"/>
    </source>
</evidence>
<dbReference type="Pfam" id="PF21352">
    <property type="entry name" value="Zn_ribbon_Thio2"/>
    <property type="match status" value="1"/>
</dbReference>
<sequence>MNTVFASCQATNRVPVERVSDGAKCGRCGNYLFDDHVVNATAATLDKYGRILGRGVNLAGW</sequence>
<dbReference type="InterPro" id="IPR049299">
    <property type="entry name" value="Thio2_N"/>
</dbReference>
<reference evidence="2 4" key="1">
    <citation type="submission" date="2016-07" db="EMBL/GenBank/DDBJ databases">
        <authorList>
            <person name="Yuval B."/>
        </authorList>
    </citation>
    <scope>NUCLEOTIDE SEQUENCE [LARGE SCALE GENOMIC DNA]</scope>
    <source>
        <strain evidence="2 4">IL</strain>
    </source>
</reference>
<protein>
    <recommendedName>
        <fullName evidence="1">Thioredoxin 2 N-terminal domain-containing protein</fullName>
    </recommendedName>
</protein>
<organism evidence="2 4">
    <name type="scientific">Candidatus Erwinia dacicola</name>
    <dbReference type="NCBI Taxonomy" id="252393"/>
    <lineage>
        <taxon>Bacteria</taxon>
        <taxon>Pseudomonadati</taxon>
        <taxon>Pseudomonadota</taxon>
        <taxon>Gammaproteobacteria</taxon>
        <taxon>Enterobacterales</taxon>
        <taxon>Erwiniaceae</taxon>
        <taxon>Erwinia</taxon>
    </lineage>
</organism>
<evidence type="ECO:0000313" key="2">
    <source>
        <dbReference type="EMBL" id="OFC63863.1"/>
    </source>
</evidence>
<gene>
    <name evidence="3" type="ORF">ACZ87_02837</name>
    <name evidence="2" type="ORF">BBW68_00520</name>
</gene>
<name>A0A1E7Z507_9GAMM</name>
<evidence type="ECO:0000313" key="4">
    <source>
        <dbReference type="Proteomes" id="UP000243534"/>
    </source>
</evidence>
<proteinExistence type="predicted"/>
<keyword evidence="5" id="KW-1185">Reference proteome</keyword>
<dbReference type="Proteomes" id="UP000244334">
    <property type="component" value="Unassembled WGS sequence"/>
</dbReference>
<comment type="caution">
    <text evidence="2">The sequence shown here is derived from an EMBL/GenBank/DDBJ whole genome shotgun (WGS) entry which is preliminary data.</text>
</comment>
<reference evidence="3 5" key="2">
    <citation type="submission" date="2018-04" db="EMBL/GenBank/DDBJ databases">
        <title>Genomes of the Obligate Erwinia dacicola and Facultative Enterobacter sp. OLF Endosymbionts of the Olive Fruit fly, Bactrocera oleae.</title>
        <authorList>
            <person name="Estes A.M."/>
            <person name="Hearn D.J."/>
            <person name="Agarwal S."/>
            <person name="Pierson E.A."/>
            <person name="Dunning-Hotopp J.C."/>
        </authorList>
    </citation>
    <scope>NUCLEOTIDE SEQUENCE [LARGE SCALE GENOMIC DNA]</scope>
    <source>
        <strain evidence="3 5">Oroville</strain>
    </source>
</reference>
<evidence type="ECO:0000313" key="3">
    <source>
        <dbReference type="EMBL" id="RAP70358.1"/>
    </source>
</evidence>
<dbReference type="EMBL" id="LJAM02000371">
    <property type="protein sequence ID" value="RAP70358.1"/>
    <property type="molecule type" value="Genomic_DNA"/>
</dbReference>